<dbReference type="KEGG" id="hgn:E6W36_08480"/>
<feature type="transmembrane region" description="Helical" evidence="1">
    <location>
        <begin position="203"/>
        <end position="223"/>
    </location>
</feature>
<evidence type="ECO:0000313" key="3">
    <source>
        <dbReference type="Proteomes" id="UP000298714"/>
    </source>
</evidence>
<dbReference type="RefSeq" id="WP_222872366.1">
    <property type="nucleotide sequence ID" value="NZ_CP039704.1"/>
</dbReference>
<feature type="transmembrane region" description="Helical" evidence="1">
    <location>
        <begin position="70"/>
        <end position="93"/>
    </location>
</feature>
<feature type="transmembrane region" description="Helical" evidence="1">
    <location>
        <begin position="235"/>
        <end position="255"/>
    </location>
</feature>
<sequence length="383" mass="41026">MMLLGVLGCAVLFIRAFSEKLVDCIGLFGLLFILIFVVRPGAIFLLGYPPRPDFIPDFRGDVELLAQVELLALSCLAGVAAVLATVRSAGIFAKLFPHIDTPHANSEGIERALWIYWGLSALVVAYVLATAPSIARLILYVRLEKGLGDATLISEILPATLYLTVGYGLTMLQQQRMGRFWSAIIMFLLLGTYTALTGSRNSIVLPGIALTAGLWLYTGNWRASIFANKRPRKDIVMLGLAFCVPLALLFGLNLYRLMSVRGATITGDMLNLEEIMISMNMNLFDGFAGVAKLISNGLPLRDGQDFYLGFIGLIPRALWADKPEVINTGVTVAQLSFPPGCSACPSPVPASGTIISAGLARSSAASSPASFCARSRPATATGC</sequence>
<accession>A0A4D7CC22</accession>
<keyword evidence="1" id="KW-1133">Transmembrane helix</keyword>
<keyword evidence="3" id="KW-1185">Reference proteome</keyword>
<organism evidence="2 3">
    <name type="scientific">Hankyongella ginsenosidimutans</name>
    <dbReference type="NCBI Taxonomy" id="1763828"/>
    <lineage>
        <taxon>Bacteria</taxon>
        <taxon>Pseudomonadati</taxon>
        <taxon>Pseudomonadota</taxon>
        <taxon>Alphaproteobacteria</taxon>
        <taxon>Sphingomonadales</taxon>
        <taxon>Sphingomonadaceae</taxon>
        <taxon>Hankyongella</taxon>
    </lineage>
</organism>
<dbReference type="EMBL" id="CP039704">
    <property type="protein sequence ID" value="QCI79562.1"/>
    <property type="molecule type" value="Genomic_DNA"/>
</dbReference>
<feature type="transmembrane region" description="Helical" evidence="1">
    <location>
        <begin position="28"/>
        <end position="49"/>
    </location>
</feature>
<proteinExistence type="predicted"/>
<name>A0A4D7CC22_9SPHN</name>
<feature type="transmembrane region" description="Helical" evidence="1">
    <location>
        <begin position="113"/>
        <end position="135"/>
    </location>
</feature>
<protein>
    <recommendedName>
        <fullName evidence="4">Oligosaccharide repeat unit polymerase</fullName>
    </recommendedName>
</protein>
<keyword evidence="1" id="KW-0812">Transmembrane</keyword>
<feature type="transmembrane region" description="Helical" evidence="1">
    <location>
        <begin position="180"/>
        <end position="197"/>
    </location>
</feature>
<gene>
    <name evidence="2" type="ORF">E6W36_08480</name>
</gene>
<reference evidence="3" key="1">
    <citation type="submission" date="2019-04" db="EMBL/GenBank/DDBJ databases">
        <title>Complete genome sequence of Sphingomonas sp. W1-2-3.</title>
        <authorList>
            <person name="Im W.T."/>
        </authorList>
    </citation>
    <scope>NUCLEOTIDE SEQUENCE [LARGE SCALE GENOMIC DNA]</scope>
    <source>
        <strain evidence="3">W1-2-3</strain>
    </source>
</reference>
<dbReference type="Proteomes" id="UP000298714">
    <property type="component" value="Chromosome"/>
</dbReference>
<keyword evidence="1" id="KW-0472">Membrane</keyword>
<evidence type="ECO:0000313" key="2">
    <source>
        <dbReference type="EMBL" id="QCI79562.1"/>
    </source>
</evidence>
<dbReference type="AlphaFoldDB" id="A0A4D7CC22"/>
<evidence type="ECO:0000256" key="1">
    <source>
        <dbReference type="SAM" id="Phobius"/>
    </source>
</evidence>
<evidence type="ECO:0008006" key="4">
    <source>
        <dbReference type="Google" id="ProtNLM"/>
    </source>
</evidence>